<dbReference type="EMBL" id="FCOR01000015">
    <property type="protein sequence ID" value="CVK17068.1"/>
    <property type="molecule type" value="Genomic_DNA"/>
</dbReference>
<dbReference type="AlphaFoldDB" id="A0A0X3AT65"/>
<gene>
    <name evidence="1" type="ORF">Ga0061079_11534</name>
</gene>
<keyword evidence="2" id="KW-1185">Reference proteome</keyword>
<dbReference type="InterPro" id="IPR003749">
    <property type="entry name" value="ThiS/MoaD-like"/>
</dbReference>
<dbReference type="STRING" id="1586267.GCA_001418685_01937"/>
<dbReference type="Proteomes" id="UP000182761">
    <property type="component" value="Unassembled WGS sequence"/>
</dbReference>
<accession>A0A0X3AT65</accession>
<dbReference type="Gene3D" id="3.10.20.30">
    <property type="match status" value="1"/>
</dbReference>
<name>A0A0X3AT65_9FLAO</name>
<dbReference type="InterPro" id="IPR012675">
    <property type="entry name" value="Beta-grasp_dom_sf"/>
</dbReference>
<dbReference type="Pfam" id="PF02597">
    <property type="entry name" value="ThiS"/>
    <property type="match status" value="1"/>
</dbReference>
<dbReference type="OrthoDB" id="598356at2"/>
<protein>
    <submittedName>
        <fullName evidence="1">ThiS family protein</fullName>
    </submittedName>
</protein>
<organism evidence="1 2">
    <name type="scientific">Apibacter mensalis</name>
    <dbReference type="NCBI Taxonomy" id="1586267"/>
    <lineage>
        <taxon>Bacteria</taxon>
        <taxon>Pseudomonadati</taxon>
        <taxon>Bacteroidota</taxon>
        <taxon>Flavobacteriia</taxon>
        <taxon>Flavobacteriales</taxon>
        <taxon>Weeksellaceae</taxon>
        <taxon>Apibacter</taxon>
    </lineage>
</organism>
<evidence type="ECO:0000313" key="1">
    <source>
        <dbReference type="EMBL" id="CVK17068.1"/>
    </source>
</evidence>
<proteinExistence type="predicted"/>
<reference evidence="1 2" key="1">
    <citation type="submission" date="2016-01" db="EMBL/GenBank/DDBJ databases">
        <authorList>
            <person name="McClelland M."/>
            <person name="Jain A."/>
            <person name="Saraogi P."/>
            <person name="Mendelson R."/>
            <person name="Westerman R."/>
            <person name="SanMiguel P."/>
            <person name="Csonka L."/>
        </authorList>
    </citation>
    <scope>NUCLEOTIDE SEQUENCE [LARGE SCALE GENOMIC DNA]</scope>
    <source>
        <strain evidence="1 2">R-53146</strain>
    </source>
</reference>
<evidence type="ECO:0000313" key="2">
    <source>
        <dbReference type="Proteomes" id="UP000182761"/>
    </source>
</evidence>
<dbReference type="RefSeq" id="WP_055426242.1">
    <property type="nucleotide sequence ID" value="NZ_FCOR01000015.1"/>
</dbReference>
<dbReference type="InterPro" id="IPR016155">
    <property type="entry name" value="Mopterin_synth/thiamin_S_b"/>
</dbReference>
<dbReference type="SUPFAM" id="SSF54285">
    <property type="entry name" value="MoaD/ThiS"/>
    <property type="match status" value="1"/>
</dbReference>
<sequence length="76" mass="8672">MNIKIFGKLTDIFLNEKYQLNKKVSTVLDLKETLENYFPDLKSLNYLIIINNQNAKESDPIPEEAEIALLPPYSGG</sequence>